<dbReference type="EMBL" id="CP036526">
    <property type="protein sequence ID" value="QDT11753.1"/>
    <property type="molecule type" value="Genomic_DNA"/>
</dbReference>
<name>A0A517NX99_9BACT</name>
<keyword evidence="3" id="KW-1185">Reference proteome</keyword>
<gene>
    <name evidence="2" type="ORF">K239x_37530</name>
</gene>
<protein>
    <recommendedName>
        <fullName evidence="4">Inner membrane protein YebE</fullName>
    </recommendedName>
</protein>
<evidence type="ECO:0000313" key="3">
    <source>
        <dbReference type="Proteomes" id="UP000319817"/>
    </source>
</evidence>
<dbReference type="Pfam" id="PF04391">
    <property type="entry name" value="DUF533"/>
    <property type="match status" value="1"/>
</dbReference>
<dbReference type="Gene3D" id="1.10.3680.10">
    <property type="entry name" value="TerB-like"/>
    <property type="match status" value="1"/>
</dbReference>
<organism evidence="2 3">
    <name type="scientific">Stieleria marina</name>
    <dbReference type="NCBI Taxonomy" id="1930275"/>
    <lineage>
        <taxon>Bacteria</taxon>
        <taxon>Pseudomonadati</taxon>
        <taxon>Planctomycetota</taxon>
        <taxon>Planctomycetia</taxon>
        <taxon>Pirellulales</taxon>
        <taxon>Pirellulaceae</taxon>
        <taxon>Stieleria</taxon>
    </lineage>
</organism>
<dbReference type="OrthoDB" id="7866618at2"/>
<sequence length="217" mass="23931">MDAMDVLGALLGKKAGSGSAGGNILKDMLGGGRRPSPPAQTRRAPQPQSRSRPKTIGDAAKSLEDLLNVSNNHHSQRRQAPAPQRQAPPPQRTPEQESLNEQSMVLIRAMVNAAKSDGQITQDEQDAILKRMDHVSQEEIDFLRKEFAAKTDVRDFAWSVPLGMEEQAYAMSVIAIDLDEQKEAQYLGDLAHGLRLAPSRCNEIHRKYGAPEIFQEN</sequence>
<feature type="region of interest" description="Disordered" evidence="1">
    <location>
        <begin position="12"/>
        <end position="99"/>
    </location>
</feature>
<dbReference type="InterPro" id="IPR007486">
    <property type="entry name" value="YebE"/>
</dbReference>
<evidence type="ECO:0000313" key="2">
    <source>
        <dbReference type="EMBL" id="QDT11753.1"/>
    </source>
</evidence>
<dbReference type="CDD" id="cd07178">
    <property type="entry name" value="terB_like_YebE"/>
    <property type="match status" value="1"/>
</dbReference>
<dbReference type="SUPFAM" id="SSF158682">
    <property type="entry name" value="TerB-like"/>
    <property type="match status" value="1"/>
</dbReference>
<dbReference type="RefSeq" id="WP_145419538.1">
    <property type="nucleotide sequence ID" value="NZ_CP036526.1"/>
</dbReference>
<dbReference type="AlphaFoldDB" id="A0A517NX99"/>
<reference evidence="2 3" key="1">
    <citation type="submission" date="2019-02" db="EMBL/GenBank/DDBJ databases">
        <title>Deep-cultivation of Planctomycetes and their phenomic and genomic characterization uncovers novel biology.</title>
        <authorList>
            <person name="Wiegand S."/>
            <person name="Jogler M."/>
            <person name="Boedeker C."/>
            <person name="Pinto D."/>
            <person name="Vollmers J."/>
            <person name="Rivas-Marin E."/>
            <person name="Kohn T."/>
            <person name="Peeters S.H."/>
            <person name="Heuer A."/>
            <person name="Rast P."/>
            <person name="Oberbeckmann S."/>
            <person name="Bunk B."/>
            <person name="Jeske O."/>
            <person name="Meyerdierks A."/>
            <person name="Storesund J.E."/>
            <person name="Kallscheuer N."/>
            <person name="Luecker S."/>
            <person name="Lage O.M."/>
            <person name="Pohl T."/>
            <person name="Merkel B.J."/>
            <person name="Hornburger P."/>
            <person name="Mueller R.-W."/>
            <person name="Bruemmer F."/>
            <person name="Labrenz M."/>
            <person name="Spormann A.M."/>
            <person name="Op den Camp H."/>
            <person name="Overmann J."/>
            <person name="Amann R."/>
            <person name="Jetten M.S.M."/>
            <person name="Mascher T."/>
            <person name="Medema M.H."/>
            <person name="Devos D.P."/>
            <person name="Kaster A.-K."/>
            <person name="Ovreas L."/>
            <person name="Rohde M."/>
            <person name="Galperin M.Y."/>
            <person name="Jogler C."/>
        </authorList>
    </citation>
    <scope>NUCLEOTIDE SEQUENCE [LARGE SCALE GENOMIC DNA]</scope>
    <source>
        <strain evidence="2 3">K23_9</strain>
    </source>
</reference>
<accession>A0A517NX99</accession>
<dbReference type="Proteomes" id="UP000319817">
    <property type="component" value="Chromosome"/>
</dbReference>
<feature type="compositionally biased region" description="Low complexity" evidence="1">
    <location>
        <begin position="39"/>
        <end position="50"/>
    </location>
</feature>
<dbReference type="InterPro" id="IPR029024">
    <property type="entry name" value="TerB-like"/>
</dbReference>
<evidence type="ECO:0008006" key="4">
    <source>
        <dbReference type="Google" id="ProtNLM"/>
    </source>
</evidence>
<evidence type="ECO:0000256" key="1">
    <source>
        <dbReference type="SAM" id="MobiDB-lite"/>
    </source>
</evidence>
<proteinExistence type="predicted"/>